<proteinExistence type="predicted"/>
<evidence type="ECO:0000256" key="1">
    <source>
        <dbReference type="ARBA" id="ARBA00022475"/>
    </source>
</evidence>
<dbReference type="RefSeq" id="WP_281818071.1">
    <property type="nucleotide sequence ID" value="NZ_BRLB01000015.1"/>
</dbReference>
<keyword evidence="9" id="KW-1185">Reference proteome</keyword>
<dbReference type="InterPro" id="IPR050490">
    <property type="entry name" value="Bact_solute-bd_prot1"/>
</dbReference>
<evidence type="ECO:0000256" key="3">
    <source>
        <dbReference type="ARBA" id="ARBA00023136"/>
    </source>
</evidence>
<dbReference type="InterPro" id="IPR006059">
    <property type="entry name" value="SBP"/>
</dbReference>
<comment type="caution">
    <text evidence="8">The sequence shown here is derived from an EMBL/GenBank/DDBJ whole genome shotgun (WGS) entry which is preliminary data.</text>
</comment>
<feature type="chain" id="PRO_5040975756" evidence="7">
    <location>
        <begin position="28"/>
        <end position="517"/>
    </location>
</feature>
<evidence type="ECO:0000256" key="7">
    <source>
        <dbReference type="SAM" id="SignalP"/>
    </source>
</evidence>
<keyword evidence="1" id="KW-1003">Cell membrane</keyword>
<evidence type="ECO:0000313" key="9">
    <source>
        <dbReference type="Proteomes" id="UP001144256"/>
    </source>
</evidence>
<feature type="signal peptide" evidence="7">
    <location>
        <begin position="1"/>
        <end position="27"/>
    </location>
</feature>
<dbReference type="EMBL" id="BRLB01000015">
    <property type="protein sequence ID" value="GKX31227.1"/>
    <property type="molecule type" value="Genomic_DNA"/>
</dbReference>
<sequence length="517" mass="59189">MTNRKKIMNLFICFILMIILSGCSSNSEPTAKGEENEIQESSIEIDDGEKNDNQDANNEIEPDENDIEDEIVTVTLVEKDFIPSNPDDLAYIDKINEALIENGIKAKLELVDLPKGDYLEQLNLMIDGGTIPDIIWLRDGADIQLAEQGLLLDLTEYIRDSNVFQDALEPYNKCRISSYPYLLRIRYNTPKLAVVRKDWLDELNLPIPETVEDYYNVLKAFAESDFDHNGKQDTYGITVTGDTSRLDDIFNAAFSMSTTWIKDENGEYIYSKVSSYEKEKLAFYHKLLKENILDPEYVSTKWDTMEDKLYTGKVGMVIGSAGKVIEIYNTKLRNAGVETDLIPLNPPKGEEGMGFAPIDVSREEMGFAISADSPNKDIAFQVLEFMASDEGQFLDRLGFEGRDYEVDINGDISRTEKAEDWYARFFDVPSWESPVPLLSELGQESLDITSSYYVEDIIFYIPNELETNWANMNNLYREYSYKIINGEYDIDKFDEFVEKWYEVGGDEITTLAREELD</sequence>
<name>A0A9W5YD15_9FIRM</name>
<gene>
    <name evidence="8" type="ORF">SH1V18_37070</name>
</gene>
<keyword evidence="4" id="KW-0564">Palmitate</keyword>
<evidence type="ECO:0000256" key="5">
    <source>
        <dbReference type="ARBA" id="ARBA00023288"/>
    </source>
</evidence>
<dbReference type="Proteomes" id="UP001144256">
    <property type="component" value="Unassembled WGS sequence"/>
</dbReference>
<dbReference type="PANTHER" id="PTHR43649:SF33">
    <property type="entry name" value="POLYGALACTURONAN_RHAMNOGALACTURONAN-BINDING PROTEIN YTCQ"/>
    <property type="match status" value="1"/>
</dbReference>
<evidence type="ECO:0000313" key="8">
    <source>
        <dbReference type="EMBL" id="GKX31227.1"/>
    </source>
</evidence>
<dbReference type="AlphaFoldDB" id="A0A9W5YD15"/>
<keyword evidence="3" id="KW-0472">Membrane</keyword>
<evidence type="ECO:0000256" key="6">
    <source>
        <dbReference type="SAM" id="MobiDB-lite"/>
    </source>
</evidence>
<accession>A0A9W5YD15</accession>
<feature type="compositionally biased region" description="Acidic residues" evidence="6">
    <location>
        <begin position="58"/>
        <end position="67"/>
    </location>
</feature>
<feature type="region of interest" description="Disordered" evidence="6">
    <location>
        <begin position="26"/>
        <end position="67"/>
    </location>
</feature>
<dbReference type="Pfam" id="PF01547">
    <property type="entry name" value="SBP_bac_1"/>
    <property type="match status" value="1"/>
</dbReference>
<evidence type="ECO:0000256" key="4">
    <source>
        <dbReference type="ARBA" id="ARBA00023139"/>
    </source>
</evidence>
<reference evidence="8" key="1">
    <citation type="submission" date="2022-06" db="EMBL/GenBank/DDBJ databases">
        <title>Vallitalea longa sp. nov., an anaerobic bacterium isolated from marine sediment.</title>
        <authorList>
            <person name="Hirano S."/>
            <person name="Terahara T."/>
            <person name="Mori K."/>
            <person name="Hamada M."/>
            <person name="Matsumoto R."/>
            <person name="Kobayashi T."/>
        </authorList>
    </citation>
    <scope>NUCLEOTIDE SEQUENCE</scope>
    <source>
        <strain evidence="8">SH18-1</strain>
    </source>
</reference>
<evidence type="ECO:0000256" key="2">
    <source>
        <dbReference type="ARBA" id="ARBA00022729"/>
    </source>
</evidence>
<dbReference type="PANTHER" id="PTHR43649">
    <property type="entry name" value="ARABINOSE-BINDING PROTEIN-RELATED"/>
    <property type="match status" value="1"/>
</dbReference>
<dbReference type="Gene3D" id="3.40.190.10">
    <property type="entry name" value="Periplasmic binding protein-like II"/>
    <property type="match status" value="2"/>
</dbReference>
<dbReference type="PROSITE" id="PS51257">
    <property type="entry name" value="PROKAR_LIPOPROTEIN"/>
    <property type="match status" value="1"/>
</dbReference>
<dbReference type="SUPFAM" id="SSF53850">
    <property type="entry name" value="Periplasmic binding protein-like II"/>
    <property type="match status" value="1"/>
</dbReference>
<protein>
    <submittedName>
        <fullName evidence="8">Sugar ABC transporter substrate-binding protein</fullName>
    </submittedName>
</protein>
<keyword evidence="2 7" id="KW-0732">Signal</keyword>
<keyword evidence="5" id="KW-0449">Lipoprotein</keyword>
<organism evidence="8 9">
    <name type="scientific">Vallitalea longa</name>
    <dbReference type="NCBI Taxonomy" id="2936439"/>
    <lineage>
        <taxon>Bacteria</taxon>
        <taxon>Bacillati</taxon>
        <taxon>Bacillota</taxon>
        <taxon>Clostridia</taxon>
        <taxon>Lachnospirales</taxon>
        <taxon>Vallitaleaceae</taxon>
        <taxon>Vallitalea</taxon>
    </lineage>
</organism>